<dbReference type="AlphaFoldDB" id="A0A9W6WNW6"/>
<dbReference type="GO" id="GO:0003676">
    <property type="term" value="F:nucleic acid binding"/>
    <property type="evidence" value="ECO:0007669"/>
    <property type="project" value="InterPro"/>
</dbReference>
<evidence type="ECO:0000259" key="4">
    <source>
        <dbReference type="PROSITE" id="PS50966"/>
    </source>
</evidence>
<evidence type="ECO:0000313" key="5">
    <source>
        <dbReference type="EMBL" id="GMF10172.1"/>
    </source>
</evidence>
<dbReference type="OrthoDB" id="129375at2759"/>
<feature type="compositionally biased region" description="Basic and acidic residues" evidence="2">
    <location>
        <begin position="421"/>
        <end position="435"/>
    </location>
</feature>
<reference evidence="5" key="1">
    <citation type="submission" date="2023-04" db="EMBL/GenBank/DDBJ databases">
        <title>Phytophthora lilii NBRC 32176.</title>
        <authorList>
            <person name="Ichikawa N."/>
            <person name="Sato H."/>
            <person name="Tonouchi N."/>
        </authorList>
    </citation>
    <scope>NUCLEOTIDE SEQUENCE</scope>
    <source>
        <strain evidence="5">NBRC 32176</strain>
    </source>
</reference>
<dbReference type="PANTHER" id="PTHR31973:SF187">
    <property type="entry name" value="MUTATOR TRANSPOSASE MUDRA PROTEIN"/>
    <property type="match status" value="1"/>
</dbReference>
<dbReference type="Proteomes" id="UP001165083">
    <property type="component" value="Unassembled WGS sequence"/>
</dbReference>
<evidence type="ECO:0000256" key="2">
    <source>
        <dbReference type="SAM" id="MobiDB-lite"/>
    </source>
</evidence>
<sequence>MLPVWEVDGTHMKPPAYNGVCLILLGKDGDKRNIPVAVAYVHKETIDNFAWFFTNCKRAGIKLDDRVTFTDRGKQLGAQELMAQWGLKLHLKFCSLHLRFNVMDKFKSLNLNESWVNSDVFRLQSSHSTSDFDGSIARMKTRYPVPITKSIGGKTVHEFMPQYLHDIHPTSWSIIGNMRMSDDEKAWLKSSWNEVEAYGEALPLFGVRTTSGVEGDNNGLLWGGARTQRVYKSLRAFCLRAISVCAKRLALGTKWKASGFDLTPHAMKLMKQEAASVGKQTVMSVSGPVFLVFDAFGASGKAGCTKLYEVNMASGQCSRCVVSEQLQIPCRHIQAVIYKLASENKAVPLLYKPLQYFHSSYSVATLHAAMTKVSIHMPVDSSFQASDAISPPPYYLQAGKPLQRSTQKRDRVRGSKRKRNKGEGKSKRAARDADFRPTSPFTIGEYDEVAETTGCEEEEGPAIAEFFATQLSAATVKARQPYRCSQCGETGHNSKTCTNTNPEREEAGIRIEPGKYLVGDCPFAFFGIQSGYDKQVDS</sequence>
<dbReference type="InterPro" id="IPR001878">
    <property type="entry name" value="Znf_CCHC"/>
</dbReference>
<dbReference type="GO" id="GO:0008270">
    <property type="term" value="F:zinc ion binding"/>
    <property type="evidence" value="ECO:0007669"/>
    <property type="project" value="UniProtKB-KW"/>
</dbReference>
<dbReference type="EMBL" id="BSXW01000031">
    <property type="protein sequence ID" value="GMF10172.1"/>
    <property type="molecule type" value="Genomic_DNA"/>
</dbReference>
<dbReference type="PANTHER" id="PTHR31973">
    <property type="entry name" value="POLYPROTEIN, PUTATIVE-RELATED"/>
    <property type="match status" value="1"/>
</dbReference>
<accession>A0A9W6WNW6</accession>
<evidence type="ECO:0000259" key="3">
    <source>
        <dbReference type="PROSITE" id="PS50158"/>
    </source>
</evidence>
<proteinExistence type="predicted"/>
<evidence type="ECO:0000313" key="6">
    <source>
        <dbReference type="Proteomes" id="UP001165083"/>
    </source>
</evidence>
<feature type="domain" description="CCHC-type" evidence="3">
    <location>
        <begin position="483"/>
        <end position="499"/>
    </location>
</feature>
<organism evidence="5 6">
    <name type="scientific">Phytophthora lilii</name>
    <dbReference type="NCBI Taxonomy" id="2077276"/>
    <lineage>
        <taxon>Eukaryota</taxon>
        <taxon>Sar</taxon>
        <taxon>Stramenopiles</taxon>
        <taxon>Oomycota</taxon>
        <taxon>Peronosporomycetes</taxon>
        <taxon>Peronosporales</taxon>
        <taxon>Peronosporaceae</taxon>
        <taxon>Phytophthora</taxon>
    </lineage>
</organism>
<feature type="domain" description="SWIM-type" evidence="4">
    <location>
        <begin position="308"/>
        <end position="341"/>
    </location>
</feature>
<name>A0A9W6WNW6_9STRA</name>
<keyword evidence="6" id="KW-1185">Reference proteome</keyword>
<dbReference type="PROSITE" id="PS50158">
    <property type="entry name" value="ZF_CCHC"/>
    <property type="match status" value="1"/>
</dbReference>
<keyword evidence="1" id="KW-0479">Metal-binding</keyword>
<keyword evidence="1" id="KW-0862">Zinc</keyword>
<dbReference type="InterPro" id="IPR007527">
    <property type="entry name" value="Znf_SWIM"/>
</dbReference>
<comment type="caution">
    <text evidence="5">The sequence shown here is derived from an EMBL/GenBank/DDBJ whole genome shotgun (WGS) entry which is preliminary data.</text>
</comment>
<feature type="region of interest" description="Disordered" evidence="2">
    <location>
        <begin position="394"/>
        <end position="443"/>
    </location>
</feature>
<evidence type="ECO:0000256" key="1">
    <source>
        <dbReference type="PROSITE-ProRule" id="PRU00047"/>
    </source>
</evidence>
<keyword evidence="1" id="KW-0863">Zinc-finger</keyword>
<dbReference type="PROSITE" id="PS50966">
    <property type="entry name" value="ZF_SWIM"/>
    <property type="match status" value="1"/>
</dbReference>
<protein>
    <submittedName>
        <fullName evidence="5">Unnamed protein product</fullName>
    </submittedName>
</protein>
<gene>
    <name evidence="5" type="ORF">Plil01_000101300</name>
</gene>